<accession>A0ABP9WJC1</accession>
<evidence type="ECO:0008006" key="4">
    <source>
        <dbReference type="Google" id="ProtNLM"/>
    </source>
</evidence>
<feature type="transmembrane region" description="Helical" evidence="1">
    <location>
        <begin position="47"/>
        <end position="67"/>
    </location>
</feature>
<feature type="transmembrane region" description="Helical" evidence="1">
    <location>
        <begin position="21"/>
        <end position="41"/>
    </location>
</feature>
<proteinExistence type="predicted"/>
<evidence type="ECO:0000313" key="2">
    <source>
        <dbReference type="EMBL" id="GAA5519938.1"/>
    </source>
</evidence>
<evidence type="ECO:0000313" key="3">
    <source>
        <dbReference type="Proteomes" id="UP001426770"/>
    </source>
</evidence>
<sequence length="132" mass="13468">MSTVEPRPGNGWRHERSAAGINAAATVVLAAVGAAFTAGILTSAESSAPIVMIGAVAALQALAFAYATDLSLRYRILSALGLLVLFASAFVPGVIHETPLTVGAALALSALGSMPIWAIAVWRVTLTRRALG</sequence>
<keyword evidence="3" id="KW-1185">Reference proteome</keyword>
<feature type="transmembrane region" description="Helical" evidence="1">
    <location>
        <begin position="101"/>
        <end position="122"/>
    </location>
</feature>
<keyword evidence="1" id="KW-0472">Membrane</keyword>
<dbReference type="RefSeq" id="WP_286214256.1">
    <property type="nucleotide sequence ID" value="NZ_AP027736.1"/>
</dbReference>
<keyword evidence="1" id="KW-0812">Transmembrane</keyword>
<dbReference type="Proteomes" id="UP001426770">
    <property type="component" value="Unassembled WGS sequence"/>
</dbReference>
<dbReference type="EMBL" id="BAABRR010000015">
    <property type="protein sequence ID" value="GAA5519938.1"/>
    <property type="molecule type" value="Genomic_DNA"/>
</dbReference>
<gene>
    <name evidence="2" type="ORF">Lsed01_02396</name>
</gene>
<evidence type="ECO:0000256" key="1">
    <source>
        <dbReference type="SAM" id="Phobius"/>
    </source>
</evidence>
<feature type="transmembrane region" description="Helical" evidence="1">
    <location>
        <begin position="74"/>
        <end position="95"/>
    </location>
</feature>
<protein>
    <recommendedName>
        <fullName evidence="4">Integral membrane protein</fullName>
    </recommendedName>
</protein>
<organism evidence="2 3">
    <name type="scientific">Demequina sediminis</name>
    <dbReference type="NCBI Taxonomy" id="1930058"/>
    <lineage>
        <taxon>Bacteria</taxon>
        <taxon>Bacillati</taxon>
        <taxon>Actinomycetota</taxon>
        <taxon>Actinomycetes</taxon>
        <taxon>Micrococcales</taxon>
        <taxon>Demequinaceae</taxon>
        <taxon>Demequina</taxon>
    </lineage>
</organism>
<name>A0ABP9WJC1_9MICO</name>
<comment type="caution">
    <text evidence="2">The sequence shown here is derived from an EMBL/GenBank/DDBJ whole genome shotgun (WGS) entry which is preliminary data.</text>
</comment>
<reference evidence="2 3" key="1">
    <citation type="submission" date="2024-02" db="EMBL/GenBank/DDBJ databases">
        <title>Lysinimicrobium sediminis NBRC 112286.</title>
        <authorList>
            <person name="Ichikawa N."/>
            <person name="Katano-Makiyama Y."/>
            <person name="Hidaka K."/>
        </authorList>
    </citation>
    <scope>NUCLEOTIDE SEQUENCE [LARGE SCALE GENOMIC DNA]</scope>
    <source>
        <strain evidence="2 3">NBRC 112286</strain>
    </source>
</reference>
<keyword evidence="1" id="KW-1133">Transmembrane helix</keyword>